<organism evidence="1 2">
    <name type="scientific">Mesorhizobium alhagi CCNWXJ12-2</name>
    <dbReference type="NCBI Taxonomy" id="1107882"/>
    <lineage>
        <taxon>Bacteria</taxon>
        <taxon>Pseudomonadati</taxon>
        <taxon>Pseudomonadota</taxon>
        <taxon>Alphaproteobacteria</taxon>
        <taxon>Hyphomicrobiales</taxon>
        <taxon>Phyllobacteriaceae</taxon>
        <taxon>Allomesorhizobium</taxon>
    </lineage>
</organism>
<keyword evidence="2" id="KW-1185">Reference proteome</keyword>
<accession>H0I245</accession>
<sequence length="82" mass="9261">MESKAAMSYRYFSHEIDSETHYCVKCGRFLMELQESKQWVGNEVLPACVEASNVCAISHIVRNPQVDGVQGGSPMRPRSNLR</sequence>
<reference evidence="1 2" key="1">
    <citation type="journal article" date="2012" name="J. Bacteriol.">
        <title>Draft Genome Sequence of Mesorhizobium alhagi CCNWXJ12-2T, a Novel Salt-Resistant Species Isolated from the Desert of Northwestern China.</title>
        <authorList>
            <person name="Zhou M."/>
            <person name="Chen W."/>
            <person name="Chen H."/>
            <person name="Wei G."/>
        </authorList>
    </citation>
    <scope>NUCLEOTIDE SEQUENCE [LARGE SCALE GENOMIC DNA]</scope>
    <source>
        <strain evidence="1 2">CCNWXJ12-2</strain>
    </source>
</reference>
<evidence type="ECO:0000313" key="1">
    <source>
        <dbReference type="EMBL" id="EHK52931.1"/>
    </source>
</evidence>
<dbReference type="EMBL" id="AHAM01000297">
    <property type="protein sequence ID" value="EHK52931.1"/>
    <property type="molecule type" value="Genomic_DNA"/>
</dbReference>
<dbReference type="AlphaFoldDB" id="H0I245"/>
<gene>
    <name evidence="1" type="ORF">MAXJ12_32714</name>
</gene>
<protein>
    <submittedName>
        <fullName evidence="1">Uncharacterized protein</fullName>
    </submittedName>
</protein>
<dbReference type="Proteomes" id="UP000003250">
    <property type="component" value="Unassembled WGS sequence"/>
</dbReference>
<evidence type="ECO:0000313" key="2">
    <source>
        <dbReference type="Proteomes" id="UP000003250"/>
    </source>
</evidence>
<name>H0I245_9HYPH</name>
<proteinExistence type="predicted"/>